<proteinExistence type="predicted"/>
<feature type="region of interest" description="Disordered" evidence="1">
    <location>
        <begin position="1"/>
        <end position="156"/>
    </location>
</feature>
<evidence type="ECO:0000313" key="2">
    <source>
        <dbReference type="EMBL" id="KJH40570.1"/>
    </source>
</evidence>
<gene>
    <name evidence="2" type="ORF">DICVIV_13472</name>
</gene>
<protein>
    <submittedName>
        <fullName evidence="2">Uncharacterized protein</fullName>
    </submittedName>
</protein>
<reference evidence="3" key="2">
    <citation type="journal article" date="2016" name="Sci. Rep.">
        <title>Dictyocaulus viviparus genome, variome and transcriptome elucidate lungworm biology and support future intervention.</title>
        <authorList>
            <person name="McNulty S.N."/>
            <person name="Strube C."/>
            <person name="Rosa B.A."/>
            <person name="Martin J.C."/>
            <person name="Tyagi R."/>
            <person name="Choi Y.J."/>
            <person name="Wang Q."/>
            <person name="Hallsworth Pepin K."/>
            <person name="Zhang X."/>
            <person name="Ozersky P."/>
            <person name="Wilson R.K."/>
            <person name="Sternberg P.W."/>
            <person name="Gasser R.B."/>
            <person name="Mitreva M."/>
        </authorList>
    </citation>
    <scope>NUCLEOTIDE SEQUENCE [LARGE SCALE GENOMIC DNA]</scope>
    <source>
        <strain evidence="3">HannoverDv2000</strain>
    </source>
</reference>
<feature type="compositionally biased region" description="Basic and acidic residues" evidence="1">
    <location>
        <begin position="82"/>
        <end position="94"/>
    </location>
</feature>
<name>A0A0D8X7P0_DICVI</name>
<dbReference type="AlphaFoldDB" id="A0A0D8X7P0"/>
<accession>A0A0D8X7P0</accession>
<feature type="compositionally biased region" description="Basic and acidic residues" evidence="1">
    <location>
        <begin position="139"/>
        <end position="156"/>
    </location>
</feature>
<dbReference type="EMBL" id="KN717107">
    <property type="protein sequence ID" value="KJH40570.1"/>
    <property type="molecule type" value="Genomic_DNA"/>
</dbReference>
<feature type="compositionally biased region" description="Polar residues" evidence="1">
    <location>
        <begin position="11"/>
        <end position="20"/>
    </location>
</feature>
<evidence type="ECO:0000313" key="3">
    <source>
        <dbReference type="Proteomes" id="UP000053766"/>
    </source>
</evidence>
<feature type="compositionally biased region" description="Basic residues" evidence="1">
    <location>
        <begin position="95"/>
        <end position="110"/>
    </location>
</feature>
<dbReference type="Proteomes" id="UP000053766">
    <property type="component" value="Unassembled WGS sequence"/>
</dbReference>
<keyword evidence="3" id="KW-1185">Reference proteome</keyword>
<sequence>MSYEQLVPENCDNTPQTTPNCPSPKKTPEASNEGVVAKAYNSDSDSQKKKVFIKAKTPSMKISPRENDSGSKTIDYYLTPLEKNEQTKKKDTEHKHSHRKKKHHKGKRKKKDDTKKKEKRRSKSQKKNDSKSRLTVVEKASEKEKKAEKDGSDKNG</sequence>
<organism evidence="2 3">
    <name type="scientific">Dictyocaulus viviparus</name>
    <name type="common">Bovine lungworm</name>
    <dbReference type="NCBI Taxonomy" id="29172"/>
    <lineage>
        <taxon>Eukaryota</taxon>
        <taxon>Metazoa</taxon>
        <taxon>Ecdysozoa</taxon>
        <taxon>Nematoda</taxon>
        <taxon>Chromadorea</taxon>
        <taxon>Rhabditida</taxon>
        <taxon>Rhabditina</taxon>
        <taxon>Rhabditomorpha</taxon>
        <taxon>Strongyloidea</taxon>
        <taxon>Metastrongylidae</taxon>
        <taxon>Dictyocaulus</taxon>
    </lineage>
</organism>
<reference evidence="2 3" key="1">
    <citation type="submission" date="2013-11" db="EMBL/GenBank/DDBJ databases">
        <title>Draft genome of the bovine lungworm Dictyocaulus viviparus.</title>
        <authorList>
            <person name="Mitreva M."/>
        </authorList>
    </citation>
    <scope>NUCLEOTIDE SEQUENCE [LARGE SCALE GENOMIC DNA]</scope>
    <source>
        <strain evidence="2 3">HannoverDv2000</strain>
    </source>
</reference>
<evidence type="ECO:0000256" key="1">
    <source>
        <dbReference type="SAM" id="MobiDB-lite"/>
    </source>
</evidence>